<protein>
    <submittedName>
        <fullName evidence="8">Glycosyltransferase</fullName>
        <ecNumber evidence="8">2.4.-.-</ecNumber>
    </submittedName>
</protein>
<dbReference type="GO" id="GO:0016757">
    <property type="term" value="F:glycosyltransferase activity"/>
    <property type="evidence" value="ECO:0007669"/>
    <property type="project" value="UniProtKB-KW"/>
</dbReference>
<dbReference type="Proteomes" id="UP001597197">
    <property type="component" value="Unassembled WGS sequence"/>
</dbReference>
<keyword evidence="3 8" id="KW-0328">Glycosyltransferase</keyword>
<dbReference type="SUPFAM" id="SSF53448">
    <property type="entry name" value="Nucleotide-diphospho-sugar transferases"/>
    <property type="match status" value="1"/>
</dbReference>
<keyword evidence="9" id="KW-1185">Reference proteome</keyword>
<keyword evidence="6" id="KW-0812">Transmembrane</keyword>
<dbReference type="InterPro" id="IPR001173">
    <property type="entry name" value="Glyco_trans_2-like"/>
</dbReference>
<feature type="domain" description="Glycosyltransferase 2-like" evidence="7">
    <location>
        <begin position="36"/>
        <end position="204"/>
    </location>
</feature>
<comment type="caution">
    <text evidence="8">The sequence shown here is derived from an EMBL/GenBank/DDBJ whole genome shotgun (WGS) entry which is preliminary data.</text>
</comment>
<dbReference type="Pfam" id="PF00535">
    <property type="entry name" value="Glycos_transf_2"/>
    <property type="match status" value="1"/>
</dbReference>
<dbReference type="EC" id="2.4.-.-" evidence="8"/>
<keyword evidence="4 8" id="KW-0808">Transferase</keyword>
<proteinExistence type="predicted"/>
<keyword evidence="5 6" id="KW-0472">Membrane</keyword>
<name>A0ABW4QUG9_9BACT</name>
<dbReference type="InterPro" id="IPR029044">
    <property type="entry name" value="Nucleotide-diphossugar_trans"/>
</dbReference>
<dbReference type="EMBL" id="JBHUFD010000005">
    <property type="protein sequence ID" value="MFD1873223.1"/>
    <property type="molecule type" value="Genomic_DNA"/>
</dbReference>
<keyword evidence="2" id="KW-1003">Cell membrane</keyword>
<evidence type="ECO:0000256" key="2">
    <source>
        <dbReference type="ARBA" id="ARBA00022475"/>
    </source>
</evidence>
<sequence length="362" mass="39592">MTLFFGTFFGLYALILLRAAWPRPALPALTDFPRVSILVAARNEAANIGRCLESLARLNYPADKLEILIGDDASTDGTAAVVQRFIAGRPQFRLLLVRQQLGTARGKGNVLAHLCRAATADYFLLTDADMVLSPDWAQAMVAAAPAGVGIVTGITTAEGPLFGRMQGLDWLFGLNLIRLLTDCGLPITAVGNNMLVTRAAYESIGGFEALAFSITEDLQLFQQIVAQGWHYRNLIEPRVLGISAPQPTLGHLLGQRKRWMKGAGRLPWQLGALFSSYGLFYTVLGWAGLLPLSTILLLYAGKVLCQSLFLAITLRQAGHRERLGVLLLYDGYLLLMSLAVLAYTVWPGAIEWKARRYTWAEG</sequence>
<evidence type="ECO:0000256" key="6">
    <source>
        <dbReference type="SAM" id="Phobius"/>
    </source>
</evidence>
<feature type="transmembrane region" description="Helical" evidence="6">
    <location>
        <begin position="266"/>
        <end position="289"/>
    </location>
</feature>
<evidence type="ECO:0000256" key="3">
    <source>
        <dbReference type="ARBA" id="ARBA00022676"/>
    </source>
</evidence>
<evidence type="ECO:0000313" key="8">
    <source>
        <dbReference type="EMBL" id="MFD1873223.1"/>
    </source>
</evidence>
<organism evidence="8 9">
    <name type="scientific">Hymenobacter bucti</name>
    <dbReference type="NCBI Taxonomy" id="1844114"/>
    <lineage>
        <taxon>Bacteria</taxon>
        <taxon>Pseudomonadati</taxon>
        <taxon>Bacteroidota</taxon>
        <taxon>Cytophagia</taxon>
        <taxon>Cytophagales</taxon>
        <taxon>Hymenobacteraceae</taxon>
        <taxon>Hymenobacter</taxon>
    </lineage>
</organism>
<keyword evidence="6" id="KW-1133">Transmembrane helix</keyword>
<reference evidence="9" key="1">
    <citation type="journal article" date="2019" name="Int. J. Syst. Evol. Microbiol.">
        <title>The Global Catalogue of Microorganisms (GCM) 10K type strain sequencing project: providing services to taxonomists for standard genome sequencing and annotation.</title>
        <authorList>
            <consortium name="The Broad Institute Genomics Platform"/>
            <consortium name="The Broad Institute Genome Sequencing Center for Infectious Disease"/>
            <person name="Wu L."/>
            <person name="Ma J."/>
        </authorList>
    </citation>
    <scope>NUCLEOTIDE SEQUENCE [LARGE SCALE GENOMIC DNA]</scope>
    <source>
        <strain evidence="9">CGMCC 1.15795</strain>
    </source>
</reference>
<feature type="transmembrane region" description="Helical" evidence="6">
    <location>
        <begin position="326"/>
        <end position="346"/>
    </location>
</feature>
<evidence type="ECO:0000313" key="9">
    <source>
        <dbReference type="Proteomes" id="UP001597197"/>
    </source>
</evidence>
<comment type="subcellular location">
    <subcellularLocation>
        <location evidence="1">Cell membrane</location>
    </subcellularLocation>
</comment>
<evidence type="ECO:0000256" key="5">
    <source>
        <dbReference type="ARBA" id="ARBA00023136"/>
    </source>
</evidence>
<gene>
    <name evidence="8" type="ORF">ACFSDX_12340</name>
</gene>
<dbReference type="PANTHER" id="PTHR43646">
    <property type="entry name" value="GLYCOSYLTRANSFERASE"/>
    <property type="match status" value="1"/>
</dbReference>
<accession>A0ABW4QUG9</accession>
<evidence type="ECO:0000256" key="1">
    <source>
        <dbReference type="ARBA" id="ARBA00004236"/>
    </source>
</evidence>
<evidence type="ECO:0000256" key="4">
    <source>
        <dbReference type="ARBA" id="ARBA00022679"/>
    </source>
</evidence>
<feature type="transmembrane region" description="Helical" evidence="6">
    <location>
        <begin position="295"/>
        <end position="314"/>
    </location>
</feature>
<dbReference type="RefSeq" id="WP_382313846.1">
    <property type="nucleotide sequence ID" value="NZ_JBHUFD010000005.1"/>
</dbReference>
<evidence type="ECO:0000259" key="7">
    <source>
        <dbReference type="Pfam" id="PF00535"/>
    </source>
</evidence>
<dbReference type="Gene3D" id="3.90.550.10">
    <property type="entry name" value="Spore Coat Polysaccharide Biosynthesis Protein SpsA, Chain A"/>
    <property type="match status" value="1"/>
</dbReference>
<dbReference type="PANTHER" id="PTHR43646:SF2">
    <property type="entry name" value="GLYCOSYLTRANSFERASE 2-LIKE DOMAIN-CONTAINING PROTEIN"/>
    <property type="match status" value="1"/>
</dbReference>